<dbReference type="OrthoDB" id="10576354at2759"/>
<organism evidence="2 4">
    <name type="scientific">Perkinsus olseni</name>
    <name type="common">Perkinsus atlanticus</name>
    <dbReference type="NCBI Taxonomy" id="32597"/>
    <lineage>
        <taxon>Eukaryota</taxon>
        <taxon>Sar</taxon>
        <taxon>Alveolata</taxon>
        <taxon>Perkinsozoa</taxon>
        <taxon>Perkinsea</taxon>
        <taxon>Perkinsida</taxon>
        <taxon>Perkinsidae</taxon>
        <taxon>Perkinsus</taxon>
    </lineage>
</organism>
<evidence type="ECO:0000256" key="1">
    <source>
        <dbReference type="SAM" id="SignalP"/>
    </source>
</evidence>
<proteinExistence type="predicted"/>
<comment type="caution">
    <text evidence="2">The sequence shown here is derived from an EMBL/GenBank/DDBJ whole genome shotgun (WGS) entry which is preliminary data.</text>
</comment>
<sequence>MVSAHSVFWTVLCVESILGLQTASKSEVDLLRRQVTELSKEVAVLPKRLDDLQKQVAHLTKVVGEGSEESPVATVEGVIKGDDNQCTLKFGDEKFSLIDKRSP</sequence>
<evidence type="ECO:0000313" key="4">
    <source>
        <dbReference type="Proteomes" id="UP000570595"/>
    </source>
</evidence>
<dbReference type="Proteomes" id="UP000570595">
    <property type="component" value="Unassembled WGS sequence"/>
</dbReference>
<accession>A0A7J6KSL6</accession>
<dbReference type="Proteomes" id="UP000572268">
    <property type="component" value="Unassembled WGS sequence"/>
</dbReference>
<keyword evidence="1" id="KW-0732">Signal</keyword>
<dbReference type="AlphaFoldDB" id="A0A7J6KSL6"/>
<reference evidence="4 5" key="1">
    <citation type="submission" date="2020-04" db="EMBL/GenBank/DDBJ databases">
        <title>Perkinsus olseni comparative genomics.</title>
        <authorList>
            <person name="Bogema D.R."/>
        </authorList>
    </citation>
    <scope>NUCLEOTIDE SEQUENCE [LARGE SCALE GENOMIC DNA]</scope>
    <source>
        <strain evidence="2">ATCC PRA-179</strain>
        <strain evidence="3">ATCC PRA-31</strain>
    </source>
</reference>
<feature type="chain" id="PRO_5036400509" evidence="1">
    <location>
        <begin position="20"/>
        <end position="103"/>
    </location>
</feature>
<evidence type="ECO:0000313" key="3">
    <source>
        <dbReference type="EMBL" id="KAF4651694.1"/>
    </source>
</evidence>
<protein>
    <submittedName>
        <fullName evidence="2">Uncharacterized protein</fullName>
    </submittedName>
</protein>
<dbReference type="EMBL" id="JABAHT010001079">
    <property type="protein sequence ID" value="KAF4650295.1"/>
    <property type="molecule type" value="Genomic_DNA"/>
</dbReference>
<name>A0A7J6KSL6_PEROL</name>
<feature type="signal peptide" evidence="1">
    <location>
        <begin position="1"/>
        <end position="19"/>
    </location>
</feature>
<evidence type="ECO:0000313" key="2">
    <source>
        <dbReference type="EMBL" id="KAF4650295.1"/>
    </source>
</evidence>
<dbReference type="EMBL" id="JABANN010001014">
    <property type="protein sequence ID" value="KAF4651694.1"/>
    <property type="molecule type" value="Genomic_DNA"/>
</dbReference>
<gene>
    <name evidence="3" type="ORF">FOL46_000181</name>
    <name evidence="2" type="ORF">FOZ61_000434</name>
</gene>
<evidence type="ECO:0000313" key="5">
    <source>
        <dbReference type="Proteomes" id="UP000572268"/>
    </source>
</evidence>